<dbReference type="Proteomes" id="UP000198104">
    <property type="component" value="Unassembled WGS sequence"/>
</dbReference>
<protein>
    <submittedName>
        <fullName evidence="1">Uncharacterized protein</fullName>
    </submittedName>
</protein>
<proteinExistence type="predicted"/>
<sequence>MVYGTNVNLASIFRAHDAKLEPDHSNLNERLFEPKSIKVESRADAFLVDKKYALQLDELI</sequence>
<accession>A0A254PZQ7</accession>
<dbReference type="EMBL" id="NGUO01000008">
    <property type="protein sequence ID" value="OWS71774.1"/>
    <property type="molecule type" value="Genomic_DNA"/>
</dbReference>
<gene>
    <name evidence="1" type="ORF">CBI30_04770</name>
</gene>
<name>A0A254PZQ7_9BURK</name>
<evidence type="ECO:0000313" key="1">
    <source>
        <dbReference type="EMBL" id="OWS71774.1"/>
    </source>
</evidence>
<dbReference type="AlphaFoldDB" id="A0A254PZQ7"/>
<evidence type="ECO:0000313" key="2">
    <source>
        <dbReference type="Proteomes" id="UP000198104"/>
    </source>
</evidence>
<keyword evidence="2" id="KW-1185">Reference proteome</keyword>
<organism evidence="1 2">
    <name type="scientific">Polynucleobacter aenigmaticus</name>
    <dbReference type="NCBI Taxonomy" id="1743164"/>
    <lineage>
        <taxon>Bacteria</taxon>
        <taxon>Pseudomonadati</taxon>
        <taxon>Pseudomonadota</taxon>
        <taxon>Betaproteobacteria</taxon>
        <taxon>Burkholderiales</taxon>
        <taxon>Burkholderiaceae</taxon>
        <taxon>Polynucleobacter</taxon>
    </lineage>
</organism>
<reference evidence="1 2" key="1">
    <citation type="submission" date="2017-05" db="EMBL/GenBank/DDBJ databases">
        <title>Polynucleobacter sp. MWH-K35W1 isolated from the permanently anoxic monimolimnion of a meromictic lake.</title>
        <authorList>
            <person name="Hahn M.W."/>
        </authorList>
    </citation>
    <scope>NUCLEOTIDE SEQUENCE [LARGE SCALE GENOMIC DNA]</scope>
    <source>
        <strain evidence="1 2">MWH-K35W1</strain>
    </source>
</reference>
<comment type="caution">
    <text evidence="1">The sequence shown here is derived from an EMBL/GenBank/DDBJ whole genome shotgun (WGS) entry which is preliminary data.</text>
</comment>